<dbReference type="PANTHER" id="PTHR33713:SF6">
    <property type="entry name" value="ANTITOXIN YEFM"/>
    <property type="match status" value="1"/>
</dbReference>
<gene>
    <name evidence="3" type="ORF">AH68_08085</name>
</gene>
<evidence type="ECO:0000313" key="4">
    <source>
        <dbReference type="Proteomes" id="UP000030625"/>
    </source>
</evidence>
<dbReference type="Gene3D" id="3.40.1620.10">
    <property type="entry name" value="YefM-like domain"/>
    <property type="match status" value="1"/>
</dbReference>
<dbReference type="Proteomes" id="UP000030625">
    <property type="component" value="Chromosome"/>
</dbReference>
<sequence>MVTAIAYSNFRKELKSYMRKANEDADAILVTNSDPKDNVIVMSASDYDSLMETLHIYENPYLMDKVQRGLAQVKSRQTIRHDLIEQEGE</sequence>
<dbReference type="AlphaFoldDB" id="A0A0A7I880"/>
<dbReference type="HOGENOM" id="CLU_155837_4_2_11"/>
<dbReference type="PANTHER" id="PTHR33713">
    <property type="entry name" value="ANTITOXIN YAFN-RELATED"/>
    <property type="match status" value="1"/>
</dbReference>
<dbReference type="InterPro" id="IPR036165">
    <property type="entry name" value="YefM-like_sf"/>
</dbReference>
<evidence type="ECO:0000256" key="2">
    <source>
        <dbReference type="RuleBase" id="RU362080"/>
    </source>
</evidence>
<protein>
    <recommendedName>
        <fullName evidence="2">Antitoxin</fullName>
    </recommendedName>
</protein>
<dbReference type="Pfam" id="PF02604">
    <property type="entry name" value="PhdYeFM_antitox"/>
    <property type="match status" value="1"/>
</dbReference>
<reference evidence="3 4" key="1">
    <citation type="journal article" date="2015" name="Genome Announc.">
        <title>Complete and Assembled Genome Sequence of Bifidobacterium kashiwanohense PV20-2, Isolated from the Feces of an Anemic Kenyan Infant.</title>
        <authorList>
            <person name="Vazquez-Gutierrez P."/>
            <person name="Lacroix C."/>
            <person name="Chassard C."/>
            <person name="Klumpp J."/>
            <person name="Jans C."/>
            <person name="Stevens M.J."/>
        </authorList>
    </citation>
    <scope>NUCLEOTIDE SEQUENCE [LARGE SCALE GENOMIC DNA]</scope>
    <source>
        <strain evidence="3 4">PV20-2</strain>
    </source>
</reference>
<dbReference type="NCBIfam" id="TIGR01552">
    <property type="entry name" value="phd_fam"/>
    <property type="match status" value="1"/>
</dbReference>
<dbReference type="STRING" id="1447716.AH68_08085"/>
<dbReference type="KEGG" id="bka:AH68_08085"/>
<dbReference type="EMBL" id="CP007456">
    <property type="protein sequence ID" value="AIZ15019.1"/>
    <property type="molecule type" value="Genomic_DNA"/>
</dbReference>
<evidence type="ECO:0000256" key="1">
    <source>
        <dbReference type="ARBA" id="ARBA00009981"/>
    </source>
</evidence>
<proteinExistence type="inferred from homology"/>
<organism evidence="3 4">
    <name type="scientific">Bifidobacterium catenulatum PV20-2</name>
    <dbReference type="NCBI Taxonomy" id="1447716"/>
    <lineage>
        <taxon>Bacteria</taxon>
        <taxon>Bacillati</taxon>
        <taxon>Actinomycetota</taxon>
        <taxon>Actinomycetes</taxon>
        <taxon>Bifidobacteriales</taxon>
        <taxon>Bifidobacteriaceae</taxon>
        <taxon>Bifidobacterium</taxon>
    </lineage>
</organism>
<dbReference type="InterPro" id="IPR006442">
    <property type="entry name" value="Antitoxin_Phd/YefM"/>
</dbReference>
<dbReference type="SUPFAM" id="SSF143120">
    <property type="entry name" value="YefM-like"/>
    <property type="match status" value="1"/>
</dbReference>
<dbReference type="OrthoDB" id="9802003at2"/>
<comment type="function">
    <text evidence="2">Antitoxin component of a type II toxin-antitoxin (TA) system.</text>
</comment>
<dbReference type="InterPro" id="IPR051405">
    <property type="entry name" value="phD/YefM_antitoxin"/>
</dbReference>
<accession>A0A0A7I880</accession>
<evidence type="ECO:0000313" key="3">
    <source>
        <dbReference type="EMBL" id="AIZ15019.1"/>
    </source>
</evidence>
<name>A0A0A7I880_9BIFI</name>
<comment type="similarity">
    <text evidence="1 2">Belongs to the phD/YefM antitoxin family.</text>
</comment>